<evidence type="ECO:0000313" key="11">
    <source>
        <dbReference type="EMBL" id="GLI54407.1"/>
    </source>
</evidence>
<feature type="transmembrane region" description="Helical" evidence="10">
    <location>
        <begin position="163"/>
        <end position="179"/>
    </location>
</feature>
<comment type="function">
    <text evidence="10">Catalyzes the transfer of an acyl group from acyl-phosphate (acyl-PO(4)) to glycerol-3-phosphate (G3P) to form lysophosphatidic acid (LPA). This enzyme utilizes acyl-phosphate as fatty acyl donor, but not acyl-CoA or acyl-ACP.</text>
</comment>
<feature type="transmembrane region" description="Helical" evidence="10">
    <location>
        <begin position="138"/>
        <end position="157"/>
    </location>
</feature>
<name>A0A9W6LL82_9BACT</name>
<keyword evidence="7 10" id="KW-0472">Membrane</keyword>
<evidence type="ECO:0000256" key="9">
    <source>
        <dbReference type="ARBA" id="ARBA00023264"/>
    </source>
</evidence>
<dbReference type="NCBIfam" id="TIGR00023">
    <property type="entry name" value="glycerol-3-phosphate 1-O-acyltransferase PlsY"/>
    <property type="match status" value="1"/>
</dbReference>
<dbReference type="GO" id="GO:0005886">
    <property type="term" value="C:plasma membrane"/>
    <property type="evidence" value="ECO:0007669"/>
    <property type="project" value="UniProtKB-SubCell"/>
</dbReference>
<keyword evidence="1 10" id="KW-1003">Cell membrane</keyword>
<comment type="caution">
    <text evidence="11">The sequence shown here is derived from an EMBL/GenBank/DDBJ whole genome shotgun (WGS) entry which is preliminary data.</text>
</comment>
<comment type="subunit">
    <text evidence="10">Probably interacts with PlsX.</text>
</comment>
<evidence type="ECO:0000256" key="6">
    <source>
        <dbReference type="ARBA" id="ARBA00023098"/>
    </source>
</evidence>
<evidence type="ECO:0000256" key="10">
    <source>
        <dbReference type="HAMAP-Rule" id="MF_01043"/>
    </source>
</evidence>
<dbReference type="Proteomes" id="UP001144297">
    <property type="component" value="Unassembled WGS sequence"/>
</dbReference>
<keyword evidence="2 10" id="KW-0444">Lipid biosynthesis</keyword>
<dbReference type="PANTHER" id="PTHR30309:SF0">
    <property type="entry name" value="GLYCEROL-3-PHOSPHATE ACYLTRANSFERASE-RELATED"/>
    <property type="match status" value="1"/>
</dbReference>
<comment type="subcellular location">
    <subcellularLocation>
        <location evidence="10">Cell membrane</location>
        <topology evidence="10">Multi-pass membrane protein</topology>
    </subcellularLocation>
</comment>
<dbReference type="Pfam" id="PF02660">
    <property type="entry name" value="G3P_acyltransf"/>
    <property type="match status" value="1"/>
</dbReference>
<evidence type="ECO:0000256" key="1">
    <source>
        <dbReference type="ARBA" id="ARBA00022475"/>
    </source>
</evidence>
<dbReference type="EMBL" id="BSDX01000001">
    <property type="protein sequence ID" value="GLI54407.1"/>
    <property type="molecule type" value="Genomic_DNA"/>
</dbReference>
<dbReference type="GO" id="GO:0043772">
    <property type="term" value="F:acyl-phosphate glycerol-3-phosphate acyltransferase activity"/>
    <property type="evidence" value="ECO:0007669"/>
    <property type="project" value="UniProtKB-UniRule"/>
</dbReference>
<evidence type="ECO:0000256" key="3">
    <source>
        <dbReference type="ARBA" id="ARBA00022679"/>
    </source>
</evidence>
<dbReference type="HAMAP" id="MF_01043">
    <property type="entry name" value="PlsY"/>
    <property type="match status" value="1"/>
</dbReference>
<sequence>MSLILFLFAFFFGSIPWGYIIGKLKGIDLRHVGSGNIGTTNVLRAIGKKEALITLLLDISKGAIPVLVVKIIPSYGDNLFLIGLVGIFSILGHCYTPFLKFKGGKGVATSIGVLLAYMPLAGLITILIWIITFKISKISSLSALISFALLPMNVFLLDYPEEIKFFAFLFTTVIYLRHIQNIKRLLKGTELKIGDKK</sequence>
<dbReference type="EC" id="2.3.1.275" evidence="10"/>
<accession>A0A9W6LL82</accession>
<evidence type="ECO:0000256" key="2">
    <source>
        <dbReference type="ARBA" id="ARBA00022516"/>
    </source>
</evidence>
<feature type="transmembrane region" description="Helical" evidence="10">
    <location>
        <begin position="79"/>
        <end position="99"/>
    </location>
</feature>
<dbReference type="InterPro" id="IPR003811">
    <property type="entry name" value="G3P_acylTferase_PlsY"/>
</dbReference>
<protein>
    <recommendedName>
        <fullName evidence="10">Glycerol-3-phosphate acyltransferase</fullName>
    </recommendedName>
    <alternativeName>
        <fullName evidence="10">Acyl-PO4 G3P acyltransferase</fullName>
    </alternativeName>
    <alternativeName>
        <fullName evidence="10">Acyl-phosphate--glycerol-3-phosphate acyltransferase</fullName>
    </alternativeName>
    <alternativeName>
        <fullName evidence="10">G3P acyltransferase</fullName>
        <shortName evidence="10">GPAT</shortName>
        <ecNumber evidence="10">2.3.1.275</ecNumber>
    </alternativeName>
    <alternativeName>
        <fullName evidence="10">Lysophosphatidic acid synthase</fullName>
        <shortName evidence="10">LPA synthase</shortName>
    </alternativeName>
</protein>
<proteinExistence type="inferred from homology"/>
<comment type="catalytic activity">
    <reaction evidence="10">
        <text>an acyl phosphate + sn-glycerol 3-phosphate = a 1-acyl-sn-glycero-3-phosphate + phosphate</text>
        <dbReference type="Rhea" id="RHEA:34075"/>
        <dbReference type="ChEBI" id="CHEBI:43474"/>
        <dbReference type="ChEBI" id="CHEBI:57597"/>
        <dbReference type="ChEBI" id="CHEBI:57970"/>
        <dbReference type="ChEBI" id="CHEBI:59918"/>
        <dbReference type="EC" id="2.3.1.275"/>
    </reaction>
</comment>
<evidence type="ECO:0000256" key="5">
    <source>
        <dbReference type="ARBA" id="ARBA00022989"/>
    </source>
</evidence>
<evidence type="ECO:0000313" key="12">
    <source>
        <dbReference type="Proteomes" id="UP001144297"/>
    </source>
</evidence>
<dbReference type="SMART" id="SM01207">
    <property type="entry name" value="G3P_acyltransf"/>
    <property type="match status" value="1"/>
</dbReference>
<feature type="transmembrane region" description="Helical" evidence="10">
    <location>
        <begin position="111"/>
        <end position="131"/>
    </location>
</feature>
<keyword evidence="3 10" id="KW-0808">Transferase</keyword>
<keyword evidence="12" id="KW-1185">Reference proteome</keyword>
<dbReference type="GO" id="GO:0008654">
    <property type="term" value="P:phospholipid biosynthetic process"/>
    <property type="evidence" value="ECO:0007669"/>
    <property type="project" value="UniProtKB-UniRule"/>
</dbReference>
<organism evidence="11 12">
    <name type="scientific">Thermodesulfovibrio yellowstonii</name>
    <dbReference type="NCBI Taxonomy" id="28262"/>
    <lineage>
        <taxon>Bacteria</taxon>
        <taxon>Pseudomonadati</taxon>
        <taxon>Nitrospirota</taxon>
        <taxon>Thermodesulfovibrionia</taxon>
        <taxon>Thermodesulfovibrionales</taxon>
        <taxon>Thermodesulfovibrionaceae</taxon>
        <taxon>Thermodesulfovibrio</taxon>
    </lineage>
</organism>
<gene>
    <name evidence="10 11" type="primary">plsY</name>
    <name evidence="11" type="ORF">TISLANDTSLP1_21000</name>
</gene>
<reference evidence="11" key="1">
    <citation type="submission" date="2022-12" db="EMBL/GenBank/DDBJ databases">
        <title>Reference genome sequencing for broad-spectrum identification of bacterial and archaeal isolates by mass spectrometry.</title>
        <authorList>
            <person name="Sekiguchi Y."/>
            <person name="Tourlousse D.M."/>
        </authorList>
    </citation>
    <scope>NUCLEOTIDE SEQUENCE</scope>
    <source>
        <strain evidence="11">TSL-P1</strain>
    </source>
</reference>
<keyword evidence="5 10" id="KW-1133">Transmembrane helix</keyword>
<keyword evidence="6 10" id="KW-0443">Lipid metabolism</keyword>
<comment type="similarity">
    <text evidence="10">Belongs to the PlsY family.</text>
</comment>
<comment type="pathway">
    <text evidence="10">Lipid metabolism; phospholipid metabolism.</text>
</comment>
<keyword evidence="8 10" id="KW-0594">Phospholipid biosynthesis</keyword>
<dbReference type="AlphaFoldDB" id="A0A9W6LL82"/>
<keyword evidence="9 10" id="KW-1208">Phospholipid metabolism</keyword>
<evidence type="ECO:0000256" key="4">
    <source>
        <dbReference type="ARBA" id="ARBA00022692"/>
    </source>
</evidence>
<dbReference type="PANTHER" id="PTHR30309">
    <property type="entry name" value="INNER MEMBRANE PROTEIN YGIH"/>
    <property type="match status" value="1"/>
</dbReference>
<evidence type="ECO:0000256" key="7">
    <source>
        <dbReference type="ARBA" id="ARBA00023136"/>
    </source>
</evidence>
<keyword evidence="11" id="KW-0012">Acyltransferase</keyword>
<evidence type="ECO:0000256" key="8">
    <source>
        <dbReference type="ARBA" id="ARBA00023209"/>
    </source>
</evidence>
<keyword evidence="4 10" id="KW-0812">Transmembrane</keyword>